<dbReference type="PANTHER" id="PTHR10672:SF3">
    <property type="entry name" value="PROTEIN HU-LI TAI SHAO"/>
    <property type="match status" value="1"/>
</dbReference>
<dbReference type="GO" id="GO:0005856">
    <property type="term" value="C:cytoskeleton"/>
    <property type="evidence" value="ECO:0007669"/>
    <property type="project" value="TreeGrafter"/>
</dbReference>
<proteinExistence type="inferred from homology"/>
<evidence type="ECO:0000313" key="3">
    <source>
        <dbReference type="EMBL" id="CAA2100537.1"/>
    </source>
</evidence>
<gene>
    <name evidence="3" type="primary">novR_1</name>
    <name evidence="3" type="ORF">VVAX_00794</name>
</gene>
<comment type="similarity">
    <text evidence="1">Belongs to the aldolase class II family.</text>
</comment>
<dbReference type="EC" id="4.1.-.-" evidence="3"/>
<dbReference type="Gene3D" id="3.40.225.10">
    <property type="entry name" value="Class II aldolase/adducin N-terminal domain"/>
    <property type="match status" value="1"/>
</dbReference>
<dbReference type="GO" id="GO:0051015">
    <property type="term" value="F:actin filament binding"/>
    <property type="evidence" value="ECO:0007669"/>
    <property type="project" value="TreeGrafter"/>
</dbReference>
<dbReference type="InterPro" id="IPR036409">
    <property type="entry name" value="Aldolase_II/adducin_N_sf"/>
</dbReference>
<protein>
    <submittedName>
        <fullName evidence="3">Decarboxylase NovR</fullName>
        <ecNumber evidence="3">4.1.-.-</ecNumber>
    </submittedName>
</protein>
<keyword evidence="3" id="KW-0456">Lyase</keyword>
<dbReference type="NCBIfam" id="NF005451">
    <property type="entry name" value="PRK07044.1"/>
    <property type="match status" value="1"/>
</dbReference>
<organism evidence="3">
    <name type="scientific">Variovorax paradoxus</name>
    <dbReference type="NCBI Taxonomy" id="34073"/>
    <lineage>
        <taxon>Bacteria</taxon>
        <taxon>Pseudomonadati</taxon>
        <taxon>Pseudomonadota</taxon>
        <taxon>Betaproteobacteria</taxon>
        <taxon>Burkholderiales</taxon>
        <taxon>Comamonadaceae</taxon>
        <taxon>Variovorax</taxon>
    </lineage>
</organism>
<dbReference type="SMART" id="SM01007">
    <property type="entry name" value="Aldolase_II"/>
    <property type="match status" value="1"/>
</dbReference>
<evidence type="ECO:0000259" key="2">
    <source>
        <dbReference type="SMART" id="SM01007"/>
    </source>
</evidence>
<dbReference type="SUPFAM" id="SSF53639">
    <property type="entry name" value="AraD/HMP-PK domain-like"/>
    <property type="match status" value="1"/>
</dbReference>
<dbReference type="RefSeq" id="WP_339088529.1">
    <property type="nucleotide sequence ID" value="NZ_LR743507.1"/>
</dbReference>
<dbReference type="EMBL" id="LR743507">
    <property type="protein sequence ID" value="CAA2100537.1"/>
    <property type="molecule type" value="Genomic_DNA"/>
</dbReference>
<dbReference type="PANTHER" id="PTHR10672">
    <property type="entry name" value="ADDUCIN"/>
    <property type="match status" value="1"/>
</dbReference>
<dbReference type="AlphaFoldDB" id="A0A679IPE1"/>
<dbReference type="Pfam" id="PF00596">
    <property type="entry name" value="Aldolase_II"/>
    <property type="match status" value="1"/>
</dbReference>
<accession>A0A679IPE1</accession>
<sequence>MTPLATTTPSSASALVHPSIHPDERAAREELAACYRVFAMLGWVEMIYNHITVRLPDSVTGGEKQFLINPFGLHYSEVTASNLVKIDLQGKVLDGSTYPVNPAGFTVHAAIHDGLPGAHCVMHTHTTAGVAVACLQGGLQQTNFYTAQLHGMVAYHDFEGITIHADEGPRLLKSIGDRNAVILRNHGLLAWGQTLPQTFAILWTLQRACEIQMATFSMGAAIPVSEEIAQRCTRDALQFSPEHGAGQDVFNALVRQVDRIDPSYRN</sequence>
<reference evidence="3" key="1">
    <citation type="submission" date="2019-12" db="EMBL/GenBank/DDBJ databases">
        <authorList>
            <person name="Cremers G."/>
        </authorList>
    </citation>
    <scope>NUCLEOTIDE SEQUENCE</scope>
    <source>
        <strain evidence="3">Vvax</strain>
    </source>
</reference>
<dbReference type="InterPro" id="IPR051017">
    <property type="entry name" value="Aldolase-II_Adducin_sf"/>
</dbReference>
<feature type="domain" description="Class II aldolase/adducin N-terminal" evidence="2">
    <location>
        <begin position="29"/>
        <end position="213"/>
    </location>
</feature>
<name>A0A679IPE1_VARPD</name>
<dbReference type="InterPro" id="IPR001303">
    <property type="entry name" value="Aldolase_II/adducin_N"/>
</dbReference>
<dbReference type="GO" id="GO:0016829">
    <property type="term" value="F:lyase activity"/>
    <property type="evidence" value="ECO:0007669"/>
    <property type="project" value="UniProtKB-KW"/>
</dbReference>
<evidence type="ECO:0000256" key="1">
    <source>
        <dbReference type="ARBA" id="ARBA00037961"/>
    </source>
</evidence>